<sequence>MARLAQRRQRVARLPVRGDDIAAFIERDQPFRLCLDVMTVRMPEQNPVLRGAVHEIAVLDQRRALPHELVHETLAVAAVGRLDGRRIEHADQFAARREDRGRAAGERGERRAEVVGLVHGDRREIGQHARDAAGAFLAFRPARADVQPRMAEVVAALAVDPVVDRHAMRVGQHHAIVGDPNHVVQARQALARCAQKGLLLVAHLAQLGRGQHARADRRSGVERVALERTLPRRHETCGVGRRGQAPGERAEHTVGVLGLGDGIGHGRLRFRTAGISMLL</sequence>
<dbReference type="AlphaFoldDB" id="B1FKF1"/>
<accession>B1FKF1</accession>
<reference evidence="1 2" key="1">
    <citation type="submission" date="2008-03" db="EMBL/GenBank/DDBJ databases">
        <title>Sequencing of the draft genome and assembly of Burkholderia ambifaria IOP40-10.</title>
        <authorList>
            <consortium name="US DOE Joint Genome Institute (JGI-PGF)"/>
            <person name="Copeland A."/>
            <person name="Lucas S."/>
            <person name="Lapidus A."/>
            <person name="Glavina del Rio T."/>
            <person name="Dalin E."/>
            <person name="Tice H."/>
            <person name="Bruce D."/>
            <person name="Goodwin L."/>
            <person name="Pitluck S."/>
            <person name="Larimer F."/>
            <person name="Land M.L."/>
            <person name="Hauser L."/>
            <person name="Tiedje J."/>
            <person name="Richardson P."/>
        </authorList>
    </citation>
    <scope>NUCLEOTIDE SEQUENCE [LARGE SCALE GENOMIC DNA]</scope>
    <source>
        <strain evidence="1 2">IOP40-10</strain>
    </source>
</reference>
<evidence type="ECO:0000313" key="1">
    <source>
        <dbReference type="EMBL" id="EDT01958.1"/>
    </source>
</evidence>
<proteinExistence type="predicted"/>
<dbReference type="EMBL" id="ABLC01000144">
    <property type="protein sequence ID" value="EDT01958.1"/>
    <property type="molecule type" value="Genomic_DNA"/>
</dbReference>
<comment type="caution">
    <text evidence="1">The sequence shown here is derived from an EMBL/GenBank/DDBJ whole genome shotgun (WGS) entry which is preliminary data.</text>
</comment>
<name>B1FKF1_9BURK</name>
<organism evidence="1 2">
    <name type="scientific">Burkholderia ambifaria IOP40-10</name>
    <dbReference type="NCBI Taxonomy" id="396596"/>
    <lineage>
        <taxon>Bacteria</taxon>
        <taxon>Pseudomonadati</taxon>
        <taxon>Pseudomonadota</taxon>
        <taxon>Betaproteobacteria</taxon>
        <taxon>Burkholderiales</taxon>
        <taxon>Burkholderiaceae</taxon>
        <taxon>Burkholderia</taxon>
        <taxon>Burkholderia cepacia complex</taxon>
    </lineage>
</organism>
<gene>
    <name evidence="1" type="ORF">BamIOP4010DRAFT_4512</name>
</gene>
<dbReference type="Proteomes" id="UP000005463">
    <property type="component" value="Unassembled WGS sequence"/>
</dbReference>
<evidence type="ECO:0000313" key="2">
    <source>
        <dbReference type="Proteomes" id="UP000005463"/>
    </source>
</evidence>
<protein>
    <submittedName>
        <fullName evidence="1">Uncharacterized protein</fullName>
    </submittedName>
</protein>